<keyword evidence="5" id="KW-0233">DNA recombination</keyword>
<keyword evidence="4" id="KW-0238">DNA-binding</keyword>
<proteinExistence type="inferred from homology"/>
<dbReference type="Pfam" id="PF00872">
    <property type="entry name" value="Transposase_mut"/>
    <property type="match status" value="1"/>
</dbReference>
<evidence type="ECO:0000256" key="4">
    <source>
        <dbReference type="ARBA" id="ARBA00023125"/>
    </source>
</evidence>
<comment type="caution">
    <text evidence="6">The sequence shown here is derived from an EMBL/GenBank/DDBJ whole genome shotgun (WGS) entry which is preliminary data.</text>
</comment>
<keyword evidence="3" id="KW-0815">Transposition</keyword>
<reference evidence="6" key="1">
    <citation type="submission" date="2016-09" db="EMBL/GenBank/DDBJ databases">
        <title>Whole Genome Sequencing of Salmonella enterica subsp. enterica serovar Nottingham.</title>
        <authorList>
            <person name="Zheng J."/>
            <person name="Wang H."/>
        </authorList>
    </citation>
    <scope>NUCLEOTIDE SEQUENCE [LARGE SCALE GENOMIC DNA]</scope>
    <source>
        <strain evidence="6">CFSAN055411</strain>
    </source>
</reference>
<evidence type="ECO:0000256" key="3">
    <source>
        <dbReference type="ARBA" id="ARBA00022578"/>
    </source>
</evidence>
<dbReference type="AlphaFoldDB" id="A0A3F3IHD8"/>
<sequence length="78" mass="9102">MVDNSMASSNPLMQPGGEDFLRELTEFMLYRIMKADITLLINAERHECSNERETYRNVCHDRQYNTRSGAPAWWAFTA</sequence>
<evidence type="ECO:0000256" key="1">
    <source>
        <dbReference type="ARBA" id="ARBA00002190"/>
    </source>
</evidence>
<evidence type="ECO:0000256" key="5">
    <source>
        <dbReference type="ARBA" id="ARBA00023172"/>
    </source>
</evidence>
<accession>A0A3F3IHD8</accession>
<dbReference type="GO" id="GO:0004803">
    <property type="term" value="F:transposase activity"/>
    <property type="evidence" value="ECO:0007669"/>
    <property type="project" value="InterPro"/>
</dbReference>
<name>A0A3F3IHD8_SALER</name>
<evidence type="ECO:0000313" key="6">
    <source>
        <dbReference type="EMBL" id="OEH96212.1"/>
    </source>
</evidence>
<comment type="function">
    <text evidence="1">Required for the transposition of the insertion element.</text>
</comment>
<evidence type="ECO:0000256" key="2">
    <source>
        <dbReference type="ARBA" id="ARBA00010961"/>
    </source>
</evidence>
<dbReference type="Proteomes" id="UP000852880">
    <property type="component" value="Unassembled WGS sequence"/>
</dbReference>
<gene>
    <name evidence="6" type="ORF">BH006_25890</name>
</gene>
<organism evidence="6">
    <name type="scientific">Salmonella enterica</name>
    <name type="common">Salmonella choleraesuis</name>
    <dbReference type="NCBI Taxonomy" id="28901"/>
    <lineage>
        <taxon>Bacteria</taxon>
        <taxon>Pseudomonadati</taxon>
        <taxon>Pseudomonadota</taxon>
        <taxon>Gammaproteobacteria</taxon>
        <taxon>Enterobacterales</taxon>
        <taxon>Enterobacteriaceae</taxon>
        <taxon>Salmonella</taxon>
    </lineage>
</organism>
<protein>
    <submittedName>
        <fullName evidence="6">Uncharacterized protein</fullName>
    </submittedName>
</protein>
<comment type="similarity">
    <text evidence="2">Belongs to the transposase mutator family.</text>
</comment>
<dbReference type="EMBL" id="MJEL01000044">
    <property type="protein sequence ID" value="OEH96212.1"/>
    <property type="molecule type" value="Genomic_DNA"/>
</dbReference>
<dbReference type="GO" id="GO:0006313">
    <property type="term" value="P:DNA transposition"/>
    <property type="evidence" value="ECO:0007669"/>
    <property type="project" value="InterPro"/>
</dbReference>
<dbReference type="GO" id="GO:0003677">
    <property type="term" value="F:DNA binding"/>
    <property type="evidence" value="ECO:0007669"/>
    <property type="project" value="UniProtKB-KW"/>
</dbReference>
<dbReference type="InterPro" id="IPR001207">
    <property type="entry name" value="Transposase_mutator"/>
</dbReference>